<dbReference type="EMBL" id="JAKMXF010000221">
    <property type="protein sequence ID" value="KAI6654903.1"/>
    <property type="molecule type" value="Genomic_DNA"/>
</dbReference>
<evidence type="ECO:0000256" key="10">
    <source>
        <dbReference type="ARBA" id="ARBA00023277"/>
    </source>
</evidence>
<protein>
    <recommendedName>
        <fullName evidence="12">Galactose-1-phosphate uridylyltransferase</fullName>
        <ecNumber evidence="12">2.7.7.12</ecNumber>
    </recommendedName>
</protein>
<dbReference type="FunFam" id="3.30.428.10:FF:000001">
    <property type="entry name" value="Galactose-1-phosphate uridylyltransferase"/>
    <property type="match status" value="1"/>
</dbReference>
<dbReference type="Pfam" id="PF02744">
    <property type="entry name" value="GalP_UDP_tr_C"/>
    <property type="match status" value="1"/>
</dbReference>
<dbReference type="SUPFAM" id="SSF54197">
    <property type="entry name" value="HIT-like"/>
    <property type="match status" value="2"/>
</dbReference>
<dbReference type="AlphaFoldDB" id="A0AAV7K125"/>
<keyword evidence="5 12" id="KW-0808">Transferase</keyword>
<sequence>MAEFDSNKHQHTRYNLLQGQWVLVSAQRINRPWTGQTEPTKESNNKQDSLPGATSNYLAPGALRVGGKKNDDYKNTFVFENDFPALLSTGPDPPPPVHPLLVTAPAKGTCRVMCFHPRGDLTLARMDVPDILIVIEEWVRQLHELGKDNAWVQIFENKGEPMGCSNPHPHCQIWASSFIPDLPSRSDKNQREYFKQHDSQLLLDYLAVELEYRERLVAVNAHWVCIVPFWACWPYETMLIPKRHVLRLTDLTPDERLSGAEIIKILLCKYDNLFHTSFPYCMGWHGAPTGPYLETDCSHWQLHALYYPCLLRSASIKKHMVGYEMLAQPQRDLTPEAAALRLIETPSIHYLD</sequence>
<dbReference type="InterPro" id="IPR036265">
    <property type="entry name" value="HIT-like_sf"/>
</dbReference>
<organism evidence="16 17">
    <name type="scientific">Oopsacas minuta</name>
    <dbReference type="NCBI Taxonomy" id="111878"/>
    <lineage>
        <taxon>Eukaryota</taxon>
        <taxon>Metazoa</taxon>
        <taxon>Porifera</taxon>
        <taxon>Hexactinellida</taxon>
        <taxon>Hexasterophora</taxon>
        <taxon>Lyssacinosida</taxon>
        <taxon>Leucopsacidae</taxon>
        <taxon>Oopsacas</taxon>
    </lineage>
</organism>
<comment type="catalytic activity">
    <reaction evidence="1 12">
        <text>alpha-D-galactose 1-phosphate + UDP-alpha-D-glucose = alpha-D-glucose 1-phosphate + UDP-alpha-D-galactose</text>
        <dbReference type="Rhea" id="RHEA:13989"/>
        <dbReference type="ChEBI" id="CHEBI:58336"/>
        <dbReference type="ChEBI" id="CHEBI:58601"/>
        <dbReference type="ChEBI" id="CHEBI:58885"/>
        <dbReference type="ChEBI" id="CHEBI:66914"/>
        <dbReference type="EC" id="2.7.7.12"/>
    </reaction>
</comment>
<feature type="compositionally biased region" description="Polar residues" evidence="13">
    <location>
        <begin position="46"/>
        <end position="56"/>
    </location>
</feature>
<evidence type="ECO:0000256" key="7">
    <source>
        <dbReference type="ARBA" id="ARBA00022723"/>
    </source>
</evidence>
<evidence type="ECO:0000256" key="13">
    <source>
        <dbReference type="SAM" id="MobiDB-lite"/>
    </source>
</evidence>
<evidence type="ECO:0000256" key="1">
    <source>
        <dbReference type="ARBA" id="ARBA00001107"/>
    </source>
</evidence>
<evidence type="ECO:0000313" key="17">
    <source>
        <dbReference type="Proteomes" id="UP001165289"/>
    </source>
</evidence>
<dbReference type="PANTHER" id="PTHR11943:SF1">
    <property type="entry name" value="GALACTOSE-1-PHOSPHATE URIDYLYLTRANSFERASE"/>
    <property type="match status" value="1"/>
</dbReference>
<dbReference type="Gene3D" id="3.30.428.10">
    <property type="entry name" value="HIT-like"/>
    <property type="match status" value="2"/>
</dbReference>
<comment type="caution">
    <text evidence="16">The sequence shown here is derived from an EMBL/GenBank/DDBJ whole genome shotgun (WGS) entry which is preliminary data.</text>
</comment>
<evidence type="ECO:0000256" key="12">
    <source>
        <dbReference type="RuleBase" id="RU000506"/>
    </source>
</evidence>
<dbReference type="GO" id="GO:0008270">
    <property type="term" value="F:zinc ion binding"/>
    <property type="evidence" value="ECO:0007669"/>
    <property type="project" value="InterPro"/>
</dbReference>
<keyword evidence="17" id="KW-1185">Reference proteome</keyword>
<dbReference type="FunFam" id="3.30.428.10:FF:000002">
    <property type="entry name" value="Galactose-1-phosphate uridylyltransferase"/>
    <property type="match status" value="1"/>
</dbReference>
<evidence type="ECO:0000256" key="11">
    <source>
        <dbReference type="PIRSR" id="PIRSR000808-1"/>
    </source>
</evidence>
<keyword evidence="6 12" id="KW-0548">Nucleotidyltransferase</keyword>
<dbReference type="Pfam" id="PF01087">
    <property type="entry name" value="GalP_UDP_transf"/>
    <property type="match status" value="1"/>
</dbReference>
<evidence type="ECO:0000259" key="15">
    <source>
        <dbReference type="Pfam" id="PF02744"/>
    </source>
</evidence>
<comment type="similarity">
    <text evidence="4 12">Belongs to the galactose-1-phosphate uridylyltransferase type 1 family.</text>
</comment>
<reference evidence="16 17" key="1">
    <citation type="journal article" date="2023" name="BMC Biol.">
        <title>The compact genome of the sponge Oopsacas minuta (Hexactinellida) is lacking key metazoan core genes.</title>
        <authorList>
            <person name="Santini S."/>
            <person name="Schenkelaars Q."/>
            <person name="Jourda C."/>
            <person name="Duchesne M."/>
            <person name="Belahbib H."/>
            <person name="Rocher C."/>
            <person name="Selva M."/>
            <person name="Riesgo A."/>
            <person name="Vervoort M."/>
            <person name="Leys S.P."/>
            <person name="Kodjabachian L."/>
            <person name="Le Bivic A."/>
            <person name="Borchiellini C."/>
            <person name="Claverie J.M."/>
            <person name="Renard E."/>
        </authorList>
    </citation>
    <scope>NUCLEOTIDE SEQUENCE [LARGE SCALE GENOMIC DNA]</scope>
    <source>
        <strain evidence="16">SPO-2</strain>
    </source>
</reference>
<dbReference type="CDD" id="cd00608">
    <property type="entry name" value="GalT"/>
    <property type="match status" value="1"/>
</dbReference>
<comment type="pathway">
    <text evidence="3 12">Carbohydrate metabolism; galactose metabolism.</text>
</comment>
<gene>
    <name evidence="16" type="ORF">LOD99_2782</name>
</gene>
<keyword evidence="8" id="KW-0862">Zinc</keyword>
<dbReference type="PIRSF" id="PIRSF000808">
    <property type="entry name" value="GalT"/>
    <property type="match status" value="1"/>
</dbReference>
<dbReference type="PROSITE" id="PS00117">
    <property type="entry name" value="GAL_P_UDP_TRANSF_I"/>
    <property type="match status" value="1"/>
</dbReference>
<dbReference type="PANTHER" id="PTHR11943">
    <property type="entry name" value="GALACTOSE-1-PHOSPHATE URIDYLYLTRANSFERASE"/>
    <property type="match status" value="1"/>
</dbReference>
<evidence type="ECO:0000256" key="6">
    <source>
        <dbReference type="ARBA" id="ARBA00022695"/>
    </source>
</evidence>
<dbReference type="InterPro" id="IPR005849">
    <property type="entry name" value="GalP_Utransf_N"/>
</dbReference>
<evidence type="ECO:0000256" key="3">
    <source>
        <dbReference type="ARBA" id="ARBA00004947"/>
    </source>
</evidence>
<evidence type="ECO:0000313" key="16">
    <source>
        <dbReference type="EMBL" id="KAI6654903.1"/>
    </source>
</evidence>
<evidence type="ECO:0000256" key="2">
    <source>
        <dbReference type="ARBA" id="ARBA00001947"/>
    </source>
</evidence>
<dbReference type="GO" id="GO:0005737">
    <property type="term" value="C:cytoplasm"/>
    <property type="evidence" value="ECO:0007669"/>
    <property type="project" value="TreeGrafter"/>
</dbReference>
<accession>A0AAV7K125</accession>
<keyword evidence="10 12" id="KW-0119">Carbohydrate metabolism</keyword>
<dbReference type="Proteomes" id="UP001165289">
    <property type="component" value="Unassembled WGS sequence"/>
</dbReference>
<feature type="region of interest" description="Disordered" evidence="13">
    <location>
        <begin position="33"/>
        <end position="56"/>
    </location>
</feature>
<dbReference type="GO" id="GO:0008108">
    <property type="term" value="F:UDP-glucose:hexose-1-phosphate uridylyltransferase activity"/>
    <property type="evidence" value="ECO:0007669"/>
    <property type="project" value="UniProtKB-EC"/>
</dbReference>
<evidence type="ECO:0000256" key="9">
    <source>
        <dbReference type="ARBA" id="ARBA00023144"/>
    </source>
</evidence>
<dbReference type="NCBIfam" id="TIGR00209">
    <property type="entry name" value="galT_1"/>
    <property type="match status" value="1"/>
</dbReference>
<evidence type="ECO:0000256" key="5">
    <source>
        <dbReference type="ARBA" id="ARBA00022679"/>
    </source>
</evidence>
<proteinExistence type="inferred from homology"/>
<comment type="cofactor">
    <cofactor evidence="2">
        <name>Zn(2+)</name>
        <dbReference type="ChEBI" id="CHEBI:29105"/>
    </cofactor>
</comment>
<dbReference type="InterPro" id="IPR019779">
    <property type="entry name" value="GalP_UDPtransf1_His-AS"/>
</dbReference>
<keyword evidence="9 12" id="KW-0299">Galactose metabolism</keyword>
<feature type="active site" description="Tele-UMP-histidine intermediate" evidence="11">
    <location>
        <position position="170"/>
    </location>
</feature>
<evidence type="ECO:0000256" key="4">
    <source>
        <dbReference type="ARBA" id="ARBA00010951"/>
    </source>
</evidence>
<evidence type="ECO:0000256" key="8">
    <source>
        <dbReference type="ARBA" id="ARBA00022833"/>
    </source>
</evidence>
<feature type="domain" description="Galactose-1-phosphate uridyl transferase N-terminal" evidence="14">
    <location>
        <begin position="4"/>
        <end position="180"/>
    </location>
</feature>
<feature type="domain" description="Galactose-1-phosphate uridyl transferase C-terminal" evidence="15">
    <location>
        <begin position="188"/>
        <end position="350"/>
    </location>
</feature>
<name>A0AAV7K125_9METZ</name>
<dbReference type="NCBIfam" id="NF008724">
    <property type="entry name" value="PRK11720.1"/>
    <property type="match status" value="1"/>
</dbReference>
<dbReference type="GO" id="GO:0033499">
    <property type="term" value="P:galactose catabolic process via UDP-galactose, Leloir pathway"/>
    <property type="evidence" value="ECO:0007669"/>
    <property type="project" value="TreeGrafter"/>
</dbReference>
<dbReference type="InterPro" id="IPR005850">
    <property type="entry name" value="GalP_Utransf_C"/>
</dbReference>
<dbReference type="EC" id="2.7.7.12" evidence="12"/>
<evidence type="ECO:0000259" key="14">
    <source>
        <dbReference type="Pfam" id="PF01087"/>
    </source>
</evidence>
<keyword evidence="7 12" id="KW-0479">Metal-binding</keyword>
<dbReference type="InterPro" id="IPR001937">
    <property type="entry name" value="GalP_UDPtransf1"/>
</dbReference>